<evidence type="ECO:0000256" key="11">
    <source>
        <dbReference type="ARBA" id="ARBA00023242"/>
    </source>
</evidence>
<dbReference type="FunFam" id="1.25.40.450:FF:000002">
    <property type="entry name" value="Putative non-repetitive nucleoporin"/>
    <property type="match status" value="1"/>
</dbReference>
<feature type="domain" description="Nucleoporin Nup133/Nup155-like C-terminal" evidence="13">
    <location>
        <begin position="647"/>
        <end position="1310"/>
    </location>
</feature>
<evidence type="ECO:0000256" key="4">
    <source>
        <dbReference type="ARBA" id="ARBA00007373"/>
    </source>
</evidence>
<feature type="domain" description="Nucleoporin Nup133/Nup155-like N-terminal" evidence="14">
    <location>
        <begin position="110"/>
        <end position="544"/>
    </location>
</feature>
<name>A0AAN8I6S4_9EURO</name>
<dbReference type="InterPro" id="IPR004870">
    <property type="entry name" value="Nucleoporin_Nup155"/>
</dbReference>
<dbReference type="Pfam" id="PF03177">
    <property type="entry name" value="Nucleoporin_C"/>
    <property type="match status" value="1"/>
</dbReference>
<dbReference type="GO" id="GO:0017056">
    <property type="term" value="F:structural constituent of nuclear pore"/>
    <property type="evidence" value="ECO:0007669"/>
    <property type="project" value="InterPro"/>
</dbReference>
<keyword evidence="11" id="KW-0539">Nucleus</keyword>
<dbReference type="Proteomes" id="UP001316803">
    <property type="component" value="Unassembled WGS sequence"/>
</dbReference>
<keyword evidence="7" id="KW-0653">Protein transport</keyword>
<comment type="caution">
    <text evidence="15">The sequence shown here is derived from an EMBL/GenBank/DDBJ whole genome shotgun (WGS) entry which is preliminary data.</text>
</comment>
<dbReference type="Gene3D" id="1.25.40.450">
    <property type="entry name" value="Nucleoporin, helical domain, N-terminal subdomain"/>
    <property type="match status" value="1"/>
</dbReference>
<evidence type="ECO:0000256" key="10">
    <source>
        <dbReference type="ARBA" id="ARBA00023136"/>
    </source>
</evidence>
<dbReference type="PANTHER" id="PTHR10350:SF6">
    <property type="entry name" value="NUCLEAR PORE COMPLEX PROTEIN NUP155"/>
    <property type="match status" value="1"/>
</dbReference>
<evidence type="ECO:0000256" key="2">
    <source>
        <dbReference type="ARBA" id="ARBA00004567"/>
    </source>
</evidence>
<evidence type="ECO:0008006" key="17">
    <source>
        <dbReference type="Google" id="ProtNLM"/>
    </source>
</evidence>
<dbReference type="PANTHER" id="PTHR10350">
    <property type="entry name" value="NUCLEAR PORE COMPLEX PROTEIN NUP155"/>
    <property type="match status" value="1"/>
</dbReference>
<evidence type="ECO:0000313" key="15">
    <source>
        <dbReference type="EMBL" id="KAK5957197.1"/>
    </source>
</evidence>
<proteinExistence type="inferred from homology"/>
<dbReference type="Pfam" id="PF08801">
    <property type="entry name" value="Nucleoporin_N"/>
    <property type="match status" value="1"/>
</dbReference>
<dbReference type="GO" id="GO:0051028">
    <property type="term" value="P:mRNA transport"/>
    <property type="evidence" value="ECO:0007669"/>
    <property type="project" value="UniProtKB-KW"/>
</dbReference>
<dbReference type="GO" id="GO:0000972">
    <property type="term" value="P:transcription-dependent tethering of RNA polymerase II gene DNA at nuclear periphery"/>
    <property type="evidence" value="ECO:0007669"/>
    <property type="project" value="TreeGrafter"/>
</dbReference>
<evidence type="ECO:0000259" key="14">
    <source>
        <dbReference type="Pfam" id="PF08801"/>
    </source>
</evidence>
<evidence type="ECO:0000256" key="6">
    <source>
        <dbReference type="ARBA" id="ARBA00022816"/>
    </source>
</evidence>
<accession>A0AAN8I6S4</accession>
<dbReference type="InterPro" id="IPR042538">
    <property type="entry name" value="Nucleoporin_Nup155_C_3"/>
</dbReference>
<keyword evidence="9" id="KW-0906">Nuclear pore complex</keyword>
<sequence>MAAAYATPPRPGPGGYMQTPAAQRIAAPSFGQTPGPAQRTTDLSSVGGSQVSGATQPSLRQPENLTAAERSARAINNALVEVTHSNSLDDEYRTRYASDYDMNTNTVWAPFQKLRSHNIPDQIFEQLNRSEASTNMGLFAEIHYAWVTVDNALYMWDYTLNNPELLGFEDQPYSIEMVKLAKPKKGVFLDSIKHMIVLATVDQIMLLGLGEDANTPDAGLTLFQTGMSASVRSLGVRHITSSAKTGRVFVGCASDNDVRELKYQAQDSWFSTRCSVVNHTKKVYDSFTTSLAVFRAGSTEHIIDLDVDDSRNILFTLSNKSTIKAFLMNGESLDFKTEMTFQNIRHNVDPAVQGPIFDRARLVSISAMSAQETSSWVLLATTNRGYRIYFSGSFDYPPRPGQPGPLLGITASHVRTPPLLAANPGEEAPQYVSQPNNYLNAVTTAKRFPPGYFFASVARTQNADQERLFISVPDTQADDSYVRPQQGSAESATWVDLHSQVMDIGFTVPYKGATPQPQGFGYEMAVQFDEPIPEIAVLTNTGVHVLQRRRFVDSLSSLIRQGGGQEGFQNEIQKLIIKYGRQEVLTNALAVACGQSIETSSSRTLRINDPEVLEAARKVYIEQGGRPSIDQNAAASTQAPIDAVKPSPRFEATIRYVSRLVRSTWQQVIQKEERSAAGYQIISAVKAEKLRAVQESLTSLQKFFNVNKSFIRGLSGPDDLSRQSSKDDEIGLQGEHRAFHSLVKFVTEMIEALSFVLVLFEEKMVEIVPLLPERSRTIFMTMTFQTLVATRDGMEVAKDLVKAIVNRNIAKGSNVETIAEALRRKCGNFCSSDDVIIFKAQEQLKRASEAKANAEYSRNLLNESLKLFEQVAHSLPQDYLQAAITEYIELQFFAGTIQLALKVAYENDKTNDALAWMNDGRNDNDSRREKFEKRNTCYDLIHGVLEAIDTALASNPPFVDGRPSLSAVRRDEAYDVISRSKDEVFLTNLYNWYLSKGWYDRLLATDSTFIVTFLQRKATEDITHADLLWRFYGQNSQFHEAAKVQLDLAQSAFPLTLDKRLEYLSRARANASAFITANNTTSRKTKQRLLTEINSLIDVANIQSEILQRLRDDDRLRENRERVLSELDGPIQSISDLFNRYADAANYYDVCLYIYAIADHRDASVIKNTWSQFLDATHNRAVQELNAAGNQADVASAYELVAEQFREVGSRLKDSEAVFPIPVLIEMLENYNIRRIQAGAGADAAQQDDNGMPHWIPDIFIELETPYELLYDTLETIYFSSAQPNTRPAERRVILADLLYVVERWLQVSYTRAGQTLFGGEQGQMRIEELLVLLTEQQNARQIGEECWQTARRLRARVGEMVA</sequence>
<dbReference type="InterPro" id="IPR042533">
    <property type="entry name" value="Nucleoporin_Nup155_C_1"/>
</dbReference>
<dbReference type="GO" id="GO:0044611">
    <property type="term" value="C:nuclear pore inner ring"/>
    <property type="evidence" value="ECO:0007669"/>
    <property type="project" value="TreeGrafter"/>
</dbReference>
<feature type="compositionally biased region" description="Polar residues" evidence="12">
    <location>
        <begin position="38"/>
        <end position="63"/>
    </location>
</feature>
<evidence type="ECO:0000256" key="9">
    <source>
        <dbReference type="ARBA" id="ARBA00023132"/>
    </source>
</evidence>
<protein>
    <recommendedName>
        <fullName evidence="17">Non-repetitive nucleoporin</fullName>
    </recommendedName>
</protein>
<dbReference type="GO" id="GO:0006405">
    <property type="term" value="P:RNA export from nucleus"/>
    <property type="evidence" value="ECO:0007669"/>
    <property type="project" value="TreeGrafter"/>
</dbReference>
<dbReference type="InterPro" id="IPR042537">
    <property type="entry name" value="Nucleoporin_Nup155_C_2"/>
</dbReference>
<comment type="similarity">
    <text evidence="4">Belongs to the non-repetitive/WGA-negative nucleoporin family.</text>
</comment>
<dbReference type="GO" id="GO:0031965">
    <property type="term" value="C:nuclear membrane"/>
    <property type="evidence" value="ECO:0007669"/>
    <property type="project" value="UniProtKB-SubCell"/>
</dbReference>
<keyword evidence="16" id="KW-1185">Reference proteome</keyword>
<dbReference type="InterPro" id="IPR014908">
    <property type="entry name" value="Nucleoporin_Nup133/Nup155_N"/>
</dbReference>
<keyword evidence="10" id="KW-0472">Membrane</keyword>
<dbReference type="FunFam" id="1.25.40.440:FF:000001">
    <property type="entry name" value="Nuclear pore complex subunit"/>
    <property type="match status" value="1"/>
</dbReference>
<evidence type="ECO:0000256" key="12">
    <source>
        <dbReference type="SAM" id="MobiDB-lite"/>
    </source>
</evidence>
<evidence type="ECO:0000256" key="1">
    <source>
        <dbReference type="ARBA" id="ARBA00004335"/>
    </source>
</evidence>
<dbReference type="GO" id="GO:0006606">
    <property type="term" value="P:protein import into nucleus"/>
    <property type="evidence" value="ECO:0007669"/>
    <property type="project" value="TreeGrafter"/>
</dbReference>
<dbReference type="EMBL" id="JAKLMC020000003">
    <property type="protein sequence ID" value="KAK5957197.1"/>
    <property type="molecule type" value="Genomic_DNA"/>
</dbReference>
<gene>
    <name evidence="15" type="ORF">OHC33_001568</name>
</gene>
<organism evidence="15 16">
    <name type="scientific">Knufia fluminis</name>
    <dbReference type="NCBI Taxonomy" id="191047"/>
    <lineage>
        <taxon>Eukaryota</taxon>
        <taxon>Fungi</taxon>
        <taxon>Dikarya</taxon>
        <taxon>Ascomycota</taxon>
        <taxon>Pezizomycotina</taxon>
        <taxon>Eurotiomycetes</taxon>
        <taxon>Chaetothyriomycetidae</taxon>
        <taxon>Chaetothyriales</taxon>
        <taxon>Trichomeriaceae</taxon>
        <taxon>Knufia</taxon>
    </lineage>
</organism>
<reference evidence="15 16" key="1">
    <citation type="submission" date="2022-12" db="EMBL/GenBank/DDBJ databases">
        <title>Genomic features and morphological characterization of a novel Knufia sp. strain isolated from spacecraft assembly facility.</title>
        <authorList>
            <person name="Teixeira M."/>
            <person name="Chander A.M."/>
            <person name="Stajich J.E."/>
            <person name="Venkateswaran K."/>
        </authorList>
    </citation>
    <scope>NUCLEOTIDE SEQUENCE [LARGE SCALE GENOMIC DNA]</scope>
    <source>
        <strain evidence="15 16">FJI-L2-BK-P2</strain>
    </source>
</reference>
<keyword evidence="6" id="KW-0509">mRNA transport</keyword>
<evidence type="ECO:0000313" key="16">
    <source>
        <dbReference type="Proteomes" id="UP001316803"/>
    </source>
</evidence>
<keyword evidence="5" id="KW-0813">Transport</keyword>
<evidence type="ECO:0000259" key="13">
    <source>
        <dbReference type="Pfam" id="PF03177"/>
    </source>
</evidence>
<evidence type="ECO:0000256" key="5">
    <source>
        <dbReference type="ARBA" id="ARBA00022448"/>
    </source>
</evidence>
<keyword evidence="8" id="KW-0811">Translocation</keyword>
<evidence type="ECO:0000256" key="8">
    <source>
        <dbReference type="ARBA" id="ARBA00023010"/>
    </source>
</evidence>
<evidence type="ECO:0000256" key="3">
    <source>
        <dbReference type="ARBA" id="ARBA00004620"/>
    </source>
</evidence>
<dbReference type="GO" id="GO:0036228">
    <property type="term" value="P:protein localization to nuclear inner membrane"/>
    <property type="evidence" value="ECO:0007669"/>
    <property type="project" value="TreeGrafter"/>
</dbReference>
<dbReference type="Gene3D" id="1.20.58.1780">
    <property type="match status" value="1"/>
</dbReference>
<dbReference type="GO" id="GO:0051292">
    <property type="term" value="P:nuclear pore complex assembly"/>
    <property type="evidence" value="ECO:0007669"/>
    <property type="project" value="UniProtKB-ARBA"/>
</dbReference>
<feature type="region of interest" description="Disordered" evidence="12">
    <location>
        <begin position="1"/>
        <end position="63"/>
    </location>
</feature>
<evidence type="ECO:0000256" key="7">
    <source>
        <dbReference type="ARBA" id="ARBA00022927"/>
    </source>
</evidence>
<dbReference type="Gene3D" id="1.20.120.1880">
    <property type="entry name" value="Nucleoporin, helical C-terminal domain"/>
    <property type="match status" value="1"/>
</dbReference>
<dbReference type="InterPro" id="IPR007187">
    <property type="entry name" value="Nucleoporin_Nup133/Nup155_C"/>
</dbReference>
<comment type="subcellular location">
    <subcellularLocation>
        <location evidence="1">Nucleus membrane</location>
        <topology evidence="1">Peripheral membrane protein</topology>
        <orientation evidence="1">Cytoplasmic side</orientation>
    </subcellularLocation>
    <subcellularLocation>
        <location evidence="3">Nucleus membrane</location>
        <topology evidence="3">Peripheral membrane protein</topology>
        <orientation evidence="3">Nucleoplasmic side</orientation>
    </subcellularLocation>
    <subcellularLocation>
        <location evidence="2">Nucleus</location>
        <location evidence="2">Nuclear pore complex</location>
    </subcellularLocation>
</comment>
<dbReference type="Gene3D" id="1.25.40.440">
    <property type="entry name" value="Nucleoporin, helical domain, central subdomain"/>
    <property type="match status" value="1"/>
</dbReference>